<organism evidence="7 9">
    <name type="scientific">Strigomonas culicis</name>
    <dbReference type="NCBI Taxonomy" id="28005"/>
    <lineage>
        <taxon>Eukaryota</taxon>
        <taxon>Discoba</taxon>
        <taxon>Euglenozoa</taxon>
        <taxon>Kinetoplastea</taxon>
        <taxon>Metakinetoplastina</taxon>
        <taxon>Trypanosomatida</taxon>
        <taxon>Trypanosomatidae</taxon>
        <taxon>Strigomonadinae</taxon>
        <taxon>Strigomonas</taxon>
    </lineage>
</organism>
<protein>
    <submittedName>
        <fullName evidence="7">GINS complex subunit 1</fullName>
    </submittedName>
</protein>
<evidence type="ECO:0000256" key="2">
    <source>
        <dbReference type="ARBA" id="ARBA00006677"/>
    </source>
</evidence>
<dbReference type="CDD" id="cd11710">
    <property type="entry name" value="GINS_A_psf1"/>
    <property type="match status" value="1"/>
</dbReference>
<dbReference type="PANTHER" id="PTHR12914">
    <property type="entry name" value="PARTNER OF SLD5"/>
    <property type="match status" value="1"/>
</dbReference>
<evidence type="ECO:0000256" key="3">
    <source>
        <dbReference type="ARBA" id="ARBA00022705"/>
    </source>
</evidence>
<dbReference type="Proteomes" id="UP000015354">
    <property type="component" value="Unassembled WGS sequence"/>
</dbReference>
<keyword evidence="9" id="KW-1185">Reference proteome</keyword>
<proteinExistence type="inferred from homology"/>
<dbReference type="EMBL" id="ATMH01002011">
    <property type="protein sequence ID" value="EPY33755.1"/>
    <property type="molecule type" value="Genomic_DNA"/>
</dbReference>
<dbReference type="SUPFAM" id="SSF158573">
    <property type="entry name" value="GINS helical bundle-like"/>
    <property type="match status" value="1"/>
</dbReference>
<evidence type="ECO:0000313" key="8">
    <source>
        <dbReference type="EMBL" id="EPY34495.1"/>
    </source>
</evidence>
<dbReference type="OrthoDB" id="10252587at2759"/>
<accession>S9WCG2</accession>
<comment type="similarity">
    <text evidence="2">Belongs to the GINS1/PSF1 family.</text>
</comment>
<sequence>MTTSAPVDPPAELMSELRALVASGGTINQLDERKVRNVVDGMRDAFDLMKSIEDNPYADITLPYYASSAEYYKAKYLRDKRCLLTYLLWRQRQIADSWWTAHDNQIRPSLSSDESEYLLEYNNLMVEYMTHFAVPVDLRAFLWRPPASTQLEVRGLMDHVFVSTITGNTISIYSGKQILLNFEDAESLIQQRVVELV</sequence>
<evidence type="ECO:0000259" key="5">
    <source>
        <dbReference type="Pfam" id="PF05916"/>
    </source>
</evidence>
<feature type="domain" description="GINS subunit" evidence="5">
    <location>
        <begin position="64"/>
        <end position="130"/>
    </location>
</feature>
<dbReference type="EMBL" id="ATMH01001557">
    <property type="protein sequence ID" value="EPY34495.1"/>
    <property type="molecule type" value="Genomic_DNA"/>
</dbReference>
<comment type="caution">
    <text evidence="7">The sequence shown here is derived from an EMBL/GenBank/DDBJ whole genome shotgun (WGS) entry which is preliminary data.</text>
</comment>
<name>S9WCG2_9TRYP</name>
<evidence type="ECO:0000313" key="7">
    <source>
        <dbReference type="EMBL" id="EPY33755.1"/>
    </source>
</evidence>
<keyword evidence="3" id="KW-0235">DNA replication</keyword>
<evidence type="ECO:0000313" key="6">
    <source>
        <dbReference type="EMBL" id="EPY27881.1"/>
    </source>
</evidence>
<dbReference type="InterPro" id="IPR036224">
    <property type="entry name" value="GINS_bundle-like_dom_sf"/>
</dbReference>
<dbReference type="PANTHER" id="PTHR12914:SF2">
    <property type="entry name" value="DNA REPLICATION COMPLEX GINS PROTEIN PSF1"/>
    <property type="match status" value="1"/>
</dbReference>
<evidence type="ECO:0000256" key="4">
    <source>
        <dbReference type="ARBA" id="ARBA00023242"/>
    </source>
</evidence>
<reference evidence="7 9" key="1">
    <citation type="journal article" date="2013" name="PLoS ONE">
        <title>Predicting the Proteins of Angomonas deanei, Strigomonas culicis and Their Respective Endosymbionts Reveals New Aspects of the Trypanosomatidae Family.</title>
        <authorList>
            <person name="Motta M.C."/>
            <person name="Martins A.C."/>
            <person name="de Souza S.S."/>
            <person name="Catta-Preta C.M."/>
            <person name="Silva R."/>
            <person name="Klein C.C."/>
            <person name="de Almeida L.G."/>
            <person name="de Lima Cunha O."/>
            <person name="Ciapina L.P."/>
            <person name="Brocchi M."/>
            <person name="Colabardini A.C."/>
            <person name="de Araujo Lima B."/>
            <person name="Machado C.R."/>
            <person name="de Almeida Soares C.M."/>
            <person name="Probst C.M."/>
            <person name="de Menezes C.B."/>
            <person name="Thompson C.E."/>
            <person name="Bartholomeu D.C."/>
            <person name="Gradia D.F."/>
            <person name="Pavoni D.P."/>
            <person name="Grisard E.C."/>
            <person name="Fantinatti-Garboggini F."/>
            <person name="Marchini F.K."/>
            <person name="Rodrigues-Luiz G.F."/>
            <person name="Wagner G."/>
            <person name="Goldman G.H."/>
            <person name="Fietto J.L."/>
            <person name="Elias M.C."/>
            <person name="Goldman M.H."/>
            <person name="Sagot M.F."/>
            <person name="Pereira M."/>
            <person name="Stoco P.H."/>
            <person name="de Mendonca-Neto R.P."/>
            <person name="Teixeira S.M."/>
            <person name="Maciel T.E."/>
            <person name="de Oliveira Mendes T.A."/>
            <person name="Urmenyi T.P."/>
            <person name="de Souza W."/>
            <person name="Schenkman S."/>
            <person name="de Vasconcelos A.T."/>
        </authorList>
    </citation>
    <scope>NUCLEOTIDE SEQUENCE [LARGE SCALE GENOMIC DNA]</scope>
</reference>
<keyword evidence="4" id="KW-0539">Nucleus</keyword>
<dbReference type="InterPro" id="IPR005339">
    <property type="entry name" value="GINS_Psf1"/>
</dbReference>
<dbReference type="InterPro" id="IPR021151">
    <property type="entry name" value="GINS_A"/>
</dbReference>
<evidence type="ECO:0000313" key="9">
    <source>
        <dbReference type="Proteomes" id="UP000015354"/>
    </source>
</evidence>
<dbReference type="GO" id="GO:1902983">
    <property type="term" value="P:DNA strand elongation involved in mitotic DNA replication"/>
    <property type="evidence" value="ECO:0007669"/>
    <property type="project" value="TreeGrafter"/>
</dbReference>
<dbReference type="GO" id="GO:0000811">
    <property type="term" value="C:GINS complex"/>
    <property type="evidence" value="ECO:0007669"/>
    <property type="project" value="InterPro"/>
</dbReference>
<dbReference type="AlphaFoldDB" id="S9WCG2"/>
<dbReference type="Pfam" id="PF05916">
    <property type="entry name" value="Sld5"/>
    <property type="match status" value="1"/>
</dbReference>
<dbReference type="EMBL" id="ATMH01005457">
    <property type="protein sequence ID" value="EPY27881.1"/>
    <property type="molecule type" value="Genomic_DNA"/>
</dbReference>
<gene>
    <name evidence="8" type="ORF">STCU_01557</name>
    <name evidence="7" type="ORF">STCU_02011</name>
    <name evidence="6" type="ORF">STCU_05457</name>
</gene>
<dbReference type="Gene3D" id="1.20.58.1030">
    <property type="match status" value="1"/>
</dbReference>
<comment type="subcellular location">
    <subcellularLocation>
        <location evidence="1">Nucleus</location>
    </subcellularLocation>
</comment>
<evidence type="ECO:0000256" key="1">
    <source>
        <dbReference type="ARBA" id="ARBA00004123"/>
    </source>
</evidence>
<reference evidence="7" key="2">
    <citation type="submission" date="2013-03" db="EMBL/GenBank/DDBJ databases">
        <authorList>
            <person name="Motta M.C.M."/>
            <person name="Martins A.C.A."/>
            <person name="Preta C.M.C.C."/>
            <person name="Silva R."/>
            <person name="de Souza S.S."/>
            <person name="Klein C.C."/>
            <person name="de Almeida L.G.P."/>
            <person name="Cunha O.L."/>
            <person name="Colabardini A.C."/>
            <person name="Lima B.A."/>
            <person name="Machado C.R."/>
            <person name="Soares C.M.A."/>
            <person name="de Menezes C.B.A."/>
            <person name="Bartolomeu D.C."/>
            <person name="Grisard E.C."/>
            <person name="Fantinatti-Garboggini F."/>
            <person name="Rodrigues-Luiz G.F."/>
            <person name="Wagner G."/>
            <person name="Goldman G.H."/>
            <person name="Fietto J.L.R."/>
            <person name="Ciapina L.P."/>
            <person name="Brocchi M."/>
            <person name="Elias M.C."/>
            <person name="Goldman M.H.S."/>
            <person name="Sagot M.-F."/>
            <person name="Pereira M."/>
            <person name="Stoco P.H."/>
            <person name="Teixeira S.M.R."/>
            <person name="de Mendonca-Neto R.P."/>
            <person name="Maciel T.E.F."/>
            <person name="Mendes T.A.O."/>
            <person name="Urmenyi T.P."/>
            <person name="Teixeira M.M.G."/>
            <person name="de Camargo E.F.P."/>
            <person name="de Sousa W."/>
            <person name="Schenkman S."/>
            <person name="de Vasconcelos A.T.R."/>
        </authorList>
    </citation>
    <scope>NUCLEOTIDE SEQUENCE</scope>
</reference>